<keyword evidence="3" id="KW-1185">Reference proteome</keyword>
<accession>A0A1H7I0Q5</accession>
<reference evidence="3" key="1">
    <citation type="submission" date="2016-10" db="EMBL/GenBank/DDBJ databases">
        <authorList>
            <person name="Varghese N."/>
            <person name="Submissions S."/>
        </authorList>
    </citation>
    <scope>NUCLEOTIDE SEQUENCE [LARGE SCALE GENOMIC DNA]</scope>
    <source>
        <strain evidence="3">LMG 26383,CCUG 61248,R- 45681</strain>
    </source>
</reference>
<evidence type="ECO:0008006" key="4">
    <source>
        <dbReference type="Google" id="ProtNLM"/>
    </source>
</evidence>
<feature type="signal peptide" evidence="1">
    <location>
        <begin position="1"/>
        <end position="25"/>
    </location>
</feature>
<evidence type="ECO:0000256" key="1">
    <source>
        <dbReference type="SAM" id="SignalP"/>
    </source>
</evidence>
<protein>
    <recommendedName>
        <fullName evidence="4">Secreted protein</fullName>
    </recommendedName>
</protein>
<organism evidence="2 3">
    <name type="scientific">Bosea lupini</name>
    <dbReference type="NCBI Taxonomy" id="1036779"/>
    <lineage>
        <taxon>Bacteria</taxon>
        <taxon>Pseudomonadati</taxon>
        <taxon>Pseudomonadota</taxon>
        <taxon>Alphaproteobacteria</taxon>
        <taxon>Hyphomicrobiales</taxon>
        <taxon>Boseaceae</taxon>
        <taxon>Bosea</taxon>
    </lineage>
</organism>
<dbReference type="Proteomes" id="UP000199664">
    <property type="component" value="Unassembled WGS sequence"/>
</dbReference>
<name>A0A1H7I0Q5_9HYPH</name>
<proteinExistence type="predicted"/>
<gene>
    <name evidence="2" type="ORF">SAMN04515666_101772</name>
</gene>
<evidence type="ECO:0000313" key="2">
    <source>
        <dbReference type="EMBL" id="SEK54075.1"/>
    </source>
</evidence>
<dbReference type="EMBL" id="FOAN01000001">
    <property type="protein sequence ID" value="SEK54075.1"/>
    <property type="molecule type" value="Genomic_DNA"/>
</dbReference>
<feature type="chain" id="PRO_5011737511" description="Secreted protein" evidence="1">
    <location>
        <begin position="26"/>
        <end position="141"/>
    </location>
</feature>
<dbReference type="RefSeq" id="WP_143079644.1">
    <property type="nucleotide sequence ID" value="NZ_FOAN01000001.1"/>
</dbReference>
<sequence>MKVRSGIPLGIVLAGLCVAASSAVAAPGFGAVPVSGGFSAPAPRLSPMRPVAKSSYGRRGRVGVYGAGYPGFYGGSGDQRVVVVLPEASEPPPDKERSIPVAIGIARPPAADPLLYRIETRQGQPVVRVMRFSSDGRVARR</sequence>
<evidence type="ECO:0000313" key="3">
    <source>
        <dbReference type="Proteomes" id="UP000199664"/>
    </source>
</evidence>
<dbReference type="AlphaFoldDB" id="A0A1H7I0Q5"/>
<dbReference type="OrthoDB" id="8162018at2"/>
<keyword evidence="1" id="KW-0732">Signal</keyword>